<comment type="caution">
    <text evidence="8">The sequence shown here is derived from an EMBL/GenBank/DDBJ whole genome shotgun (WGS) entry which is preliminary data.</text>
</comment>
<evidence type="ECO:0000256" key="1">
    <source>
        <dbReference type="ARBA" id="ARBA00006049"/>
    </source>
</evidence>
<name>A0A8J2LM12_9HEXA</name>
<comment type="similarity">
    <text evidence="1">Belongs to the recoverin family.</text>
</comment>
<dbReference type="InterPro" id="IPR018247">
    <property type="entry name" value="EF_Hand_1_Ca_BS"/>
</dbReference>
<feature type="domain" description="EF-hand" evidence="7">
    <location>
        <begin position="144"/>
        <end position="179"/>
    </location>
</feature>
<organism evidence="8 9">
    <name type="scientific">Allacma fusca</name>
    <dbReference type="NCBI Taxonomy" id="39272"/>
    <lineage>
        <taxon>Eukaryota</taxon>
        <taxon>Metazoa</taxon>
        <taxon>Ecdysozoa</taxon>
        <taxon>Arthropoda</taxon>
        <taxon>Hexapoda</taxon>
        <taxon>Collembola</taxon>
        <taxon>Symphypleona</taxon>
        <taxon>Sminthuridae</taxon>
        <taxon>Allacma</taxon>
    </lineage>
</organism>
<evidence type="ECO:0000313" key="9">
    <source>
        <dbReference type="Proteomes" id="UP000708208"/>
    </source>
</evidence>
<keyword evidence="3" id="KW-0479">Metal-binding</keyword>
<dbReference type="EMBL" id="CAJVCH010570261">
    <property type="protein sequence ID" value="CAG7834488.1"/>
    <property type="molecule type" value="Genomic_DNA"/>
</dbReference>
<keyword evidence="2" id="KW-0519">Myristate</keyword>
<dbReference type="FunFam" id="1.10.238.10:FF:000009">
    <property type="entry name" value="Visinin-like protein 1"/>
    <property type="match status" value="1"/>
</dbReference>
<evidence type="ECO:0000256" key="4">
    <source>
        <dbReference type="ARBA" id="ARBA00022737"/>
    </source>
</evidence>
<evidence type="ECO:0000259" key="7">
    <source>
        <dbReference type="PROSITE" id="PS50222"/>
    </source>
</evidence>
<dbReference type="InterPro" id="IPR002048">
    <property type="entry name" value="EF_hand_dom"/>
</dbReference>
<dbReference type="Proteomes" id="UP000708208">
    <property type="component" value="Unassembled WGS sequence"/>
</dbReference>
<gene>
    <name evidence="8" type="ORF">AFUS01_LOCUS43991</name>
</gene>
<proteinExistence type="inferred from homology"/>
<dbReference type="PROSITE" id="PS50222">
    <property type="entry name" value="EF_HAND_2"/>
    <property type="match status" value="3"/>
</dbReference>
<feature type="domain" description="EF-hand" evidence="7">
    <location>
        <begin position="96"/>
        <end position="131"/>
    </location>
</feature>
<dbReference type="SMART" id="SM00054">
    <property type="entry name" value="EFh"/>
    <property type="match status" value="3"/>
</dbReference>
<evidence type="ECO:0000313" key="8">
    <source>
        <dbReference type="EMBL" id="CAG7834488.1"/>
    </source>
</evidence>
<dbReference type="OrthoDB" id="191686at2759"/>
<dbReference type="InterPro" id="IPR028846">
    <property type="entry name" value="Recoverin"/>
</dbReference>
<dbReference type="PANTHER" id="PTHR23055">
    <property type="entry name" value="CALCIUM BINDING PROTEINS"/>
    <property type="match status" value="1"/>
</dbReference>
<dbReference type="PANTHER" id="PTHR23055:SF178">
    <property type="entry name" value="NEUROCALCIN HOMOLOG"/>
    <property type="match status" value="1"/>
</dbReference>
<keyword evidence="4" id="KW-0677">Repeat</keyword>
<accession>A0A8J2LM12</accession>
<evidence type="ECO:0000256" key="6">
    <source>
        <dbReference type="ARBA" id="ARBA00023288"/>
    </source>
</evidence>
<dbReference type="CDD" id="cd00051">
    <property type="entry name" value="EFh"/>
    <property type="match status" value="2"/>
</dbReference>
<keyword evidence="5" id="KW-0106">Calcium</keyword>
<protein>
    <recommendedName>
        <fullName evidence="7">EF-hand domain-containing protein</fullName>
    </recommendedName>
</protein>
<evidence type="ECO:0000256" key="5">
    <source>
        <dbReference type="ARBA" id="ARBA00022837"/>
    </source>
</evidence>
<evidence type="ECO:0000256" key="3">
    <source>
        <dbReference type="ARBA" id="ARBA00022723"/>
    </source>
</evidence>
<dbReference type="GO" id="GO:0005509">
    <property type="term" value="F:calcium ion binding"/>
    <property type="evidence" value="ECO:0007669"/>
    <property type="project" value="InterPro"/>
</dbReference>
<reference evidence="8" key="1">
    <citation type="submission" date="2021-06" db="EMBL/GenBank/DDBJ databases">
        <authorList>
            <person name="Hodson N. C."/>
            <person name="Mongue J. A."/>
            <person name="Jaron S. K."/>
        </authorList>
    </citation>
    <scope>NUCLEOTIDE SEQUENCE</scope>
</reference>
<dbReference type="PROSITE" id="PS00018">
    <property type="entry name" value="EF_HAND_1"/>
    <property type="match status" value="2"/>
</dbReference>
<feature type="domain" description="EF-hand" evidence="7">
    <location>
        <begin position="60"/>
        <end position="95"/>
    </location>
</feature>
<keyword evidence="9" id="KW-1185">Reference proteome</keyword>
<dbReference type="AlphaFoldDB" id="A0A8J2LM12"/>
<keyword evidence="6" id="KW-0449">Lipoprotein</keyword>
<dbReference type="Pfam" id="PF13499">
    <property type="entry name" value="EF-hand_7"/>
    <property type="match status" value="1"/>
</dbReference>
<evidence type="ECO:0000256" key="2">
    <source>
        <dbReference type="ARBA" id="ARBA00022707"/>
    </source>
</evidence>
<sequence>MGQKNTKLKPKVFKDLCQNTEFSEEEIKEWYKLFMIECPDGFITRDQFKAIYAAVFPDGDSSLFSESVFRSFDANHDGTIDFREFIVALSVATRGSAEDKLKWMFNMYDLDGNGYISRHEMIKIVSAMHKMIGPSLGMPDDESTPEKRANKIFFGMDSNLDGRISLQEFIYGAQNDPYLFSLLQTIPSPRATPKPPEG</sequence>
<dbReference type="Pfam" id="PF00036">
    <property type="entry name" value="EF-hand_1"/>
    <property type="match status" value="1"/>
</dbReference>